<dbReference type="InterPro" id="IPR001370">
    <property type="entry name" value="BIR_rpt"/>
</dbReference>
<feature type="compositionally biased region" description="Basic and acidic residues" evidence="1">
    <location>
        <begin position="623"/>
        <end position="648"/>
    </location>
</feature>
<feature type="compositionally biased region" description="Low complexity" evidence="1">
    <location>
        <begin position="804"/>
        <end position="815"/>
    </location>
</feature>
<reference evidence="3 4" key="1">
    <citation type="submission" date="2024-11" db="EMBL/GenBank/DDBJ databases">
        <title>Chromosome-level genome assembly of the freshwater bivalve Anodonta woodiana.</title>
        <authorList>
            <person name="Chen X."/>
        </authorList>
    </citation>
    <scope>NUCLEOTIDE SEQUENCE [LARGE SCALE GENOMIC DNA]</scope>
    <source>
        <strain evidence="3">MN2024</strain>
        <tissue evidence="3">Gills</tissue>
    </source>
</reference>
<gene>
    <name evidence="3" type="ORF">ACJMK2_028091</name>
</gene>
<dbReference type="Gene3D" id="1.10.1170.10">
    <property type="entry name" value="Inhibitor Of Apoptosis Protein (2mihbC-IAP-1), Chain A"/>
    <property type="match status" value="1"/>
</dbReference>
<feature type="compositionally biased region" description="Polar residues" evidence="1">
    <location>
        <begin position="681"/>
        <end position="707"/>
    </location>
</feature>
<dbReference type="SUPFAM" id="SSF52540">
    <property type="entry name" value="P-loop containing nucleoside triphosphate hydrolases"/>
    <property type="match status" value="1"/>
</dbReference>
<evidence type="ECO:0000313" key="3">
    <source>
        <dbReference type="EMBL" id="KAL3881687.1"/>
    </source>
</evidence>
<dbReference type="InterPro" id="IPR045475">
    <property type="entry name" value="iSTAND"/>
</dbReference>
<feature type="region of interest" description="Disordered" evidence="1">
    <location>
        <begin position="749"/>
        <end position="815"/>
    </location>
</feature>
<feature type="compositionally biased region" description="Basic and acidic residues" evidence="1">
    <location>
        <begin position="750"/>
        <end position="791"/>
    </location>
</feature>
<evidence type="ECO:0000313" key="4">
    <source>
        <dbReference type="Proteomes" id="UP001634394"/>
    </source>
</evidence>
<keyword evidence="4" id="KW-1185">Reference proteome</keyword>
<feature type="region of interest" description="Disordered" evidence="1">
    <location>
        <begin position="623"/>
        <end position="711"/>
    </location>
</feature>
<dbReference type="Gene3D" id="3.40.50.300">
    <property type="entry name" value="P-loop containing nucleotide triphosphate hydrolases"/>
    <property type="match status" value="1"/>
</dbReference>
<accession>A0ABD3X608</accession>
<comment type="caution">
    <text evidence="3">The sequence shown here is derived from an EMBL/GenBank/DDBJ whole genome shotgun (WGS) entry which is preliminary data.</text>
</comment>
<dbReference type="SUPFAM" id="SSF57924">
    <property type="entry name" value="Inhibitor of apoptosis (IAP) repeat"/>
    <property type="match status" value="1"/>
</dbReference>
<feature type="domain" description="Inactive STAND" evidence="2">
    <location>
        <begin position="15"/>
        <end position="138"/>
    </location>
</feature>
<dbReference type="Proteomes" id="UP001634394">
    <property type="component" value="Unassembled WGS sequence"/>
</dbReference>
<organism evidence="3 4">
    <name type="scientific">Sinanodonta woodiana</name>
    <name type="common">Chinese pond mussel</name>
    <name type="synonym">Anodonta woodiana</name>
    <dbReference type="NCBI Taxonomy" id="1069815"/>
    <lineage>
        <taxon>Eukaryota</taxon>
        <taxon>Metazoa</taxon>
        <taxon>Spiralia</taxon>
        <taxon>Lophotrochozoa</taxon>
        <taxon>Mollusca</taxon>
        <taxon>Bivalvia</taxon>
        <taxon>Autobranchia</taxon>
        <taxon>Heteroconchia</taxon>
        <taxon>Palaeoheterodonta</taxon>
        <taxon>Unionida</taxon>
        <taxon>Unionoidea</taxon>
        <taxon>Unionidae</taxon>
        <taxon>Unioninae</taxon>
        <taxon>Sinanodonta</taxon>
    </lineage>
</organism>
<proteinExistence type="predicted"/>
<protein>
    <recommendedName>
        <fullName evidence="2">Inactive STAND domain-containing protein</fullName>
    </recommendedName>
</protein>
<dbReference type="EMBL" id="JBJQND010000003">
    <property type="protein sequence ID" value="KAL3881687.1"/>
    <property type="molecule type" value="Genomic_DNA"/>
</dbReference>
<sequence length="815" mass="93306">MSLVKLSKNHYYGCVGREENKRELQEVWQKGNKRIFNCHGGKESGKSCFIRKIMDEFIENDKSNYIVIDMDFKMGRIRPKDSVKFWKNLANKLKQRVKVEVEISDPMMEDSLESFFEKIQEKMQEMDSIIIFLFDNLDYARNAKADDTSSTTEKDLFSELQDNFIPGIVERTDLSRVFITSTVQLRYGRIAPVEHKIKMDPLSTESAEELLLTAIELISNKEMDRNAARDYLGPYLRPIALLSEGIPMAIIVTATQLTENNRFIKPKEMLTVLIFSRMYTLSPEFFPKDDNMIKTYGEYIDQQSSGMKERLQDMGKTDSSSFTVENLRLQLADKDGNLAFFKMKTVTPLLLRNFVKYVGNSDKSEVLEMPGFLRDCLIIEKIIDSSKGLGDEDRFACRNVVRDCLLRLGKNFDEEKVKRIIQNPQAYDEFVDQILGNLTQEEDTCMDTQKEMEKNALGKPFTGYSEESLLGHKQESNLSDLPEQRMQNLKLSEEDADLDSHNSLNPGTPDEEIYQREQTQVQILPGQLHEQVIRFNHNLSVMPQSIERSPQSIAHAGFIYQANGIFKCQYCGAQIHRSDITSDVVLIQKHQEINPRCSFARQYLQEYPEENFSQKVEDKRALNIRKESETSKGEGKRALTERKERETTKGGVWAPASSASHASKNNEEETEQEFLHFGVTENGQGTNGIDTKNDKFNNSSNLSSSYGDKQYPLNKIAPSVMEDHTGPNATENEDGFSPRSFIELNNVRDQCTKQTDENGAKRNDLFETDAMTERKRLYVEHKVNRTSKDDEGYVSPHNSDSDDQGSPDPGVVKNP</sequence>
<evidence type="ECO:0000256" key="1">
    <source>
        <dbReference type="SAM" id="MobiDB-lite"/>
    </source>
</evidence>
<evidence type="ECO:0000259" key="2">
    <source>
        <dbReference type="Pfam" id="PF19995"/>
    </source>
</evidence>
<dbReference type="InterPro" id="IPR027417">
    <property type="entry name" value="P-loop_NTPase"/>
</dbReference>
<dbReference type="Pfam" id="PF00653">
    <property type="entry name" value="BIR"/>
    <property type="match status" value="1"/>
</dbReference>
<name>A0ABD3X608_SINWO</name>
<dbReference type="Pfam" id="PF19995">
    <property type="entry name" value="iSTAND"/>
    <property type="match status" value="1"/>
</dbReference>
<dbReference type="AlphaFoldDB" id="A0ABD3X608"/>
<dbReference type="PROSITE" id="PS50143">
    <property type="entry name" value="BIR_REPEAT_2"/>
    <property type="match status" value="1"/>
</dbReference>